<dbReference type="EMBL" id="GBXM01043921">
    <property type="protein sequence ID" value="JAH64656.1"/>
    <property type="molecule type" value="Transcribed_RNA"/>
</dbReference>
<name>A0A0E9RY07_ANGAN</name>
<organism evidence="1">
    <name type="scientific">Anguilla anguilla</name>
    <name type="common">European freshwater eel</name>
    <name type="synonym">Muraena anguilla</name>
    <dbReference type="NCBI Taxonomy" id="7936"/>
    <lineage>
        <taxon>Eukaryota</taxon>
        <taxon>Metazoa</taxon>
        <taxon>Chordata</taxon>
        <taxon>Craniata</taxon>
        <taxon>Vertebrata</taxon>
        <taxon>Euteleostomi</taxon>
        <taxon>Actinopterygii</taxon>
        <taxon>Neopterygii</taxon>
        <taxon>Teleostei</taxon>
        <taxon>Anguilliformes</taxon>
        <taxon>Anguillidae</taxon>
        <taxon>Anguilla</taxon>
    </lineage>
</organism>
<protein>
    <submittedName>
        <fullName evidence="1">Uncharacterized protein</fullName>
    </submittedName>
</protein>
<reference evidence="1" key="1">
    <citation type="submission" date="2014-11" db="EMBL/GenBank/DDBJ databases">
        <authorList>
            <person name="Amaro Gonzalez C."/>
        </authorList>
    </citation>
    <scope>NUCLEOTIDE SEQUENCE</scope>
</reference>
<dbReference type="AlphaFoldDB" id="A0A0E9RY07"/>
<proteinExistence type="predicted"/>
<evidence type="ECO:0000313" key="1">
    <source>
        <dbReference type="EMBL" id="JAH33737.1"/>
    </source>
</evidence>
<sequence>MQDLNPLSASCLLVLYNTVELCCE</sequence>
<reference evidence="1" key="2">
    <citation type="journal article" date="2015" name="Fish Shellfish Immunol.">
        <title>Early steps in the European eel (Anguilla anguilla)-Vibrio vulnificus interaction in the gills: Role of the RtxA13 toxin.</title>
        <authorList>
            <person name="Callol A."/>
            <person name="Pajuelo D."/>
            <person name="Ebbesson L."/>
            <person name="Teles M."/>
            <person name="MacKenzie S."/>
            <person name="Amaro C."/>
        </authorList>
    </citation>
    <scope>NUCLEOTIDE SEQUENCE</scope>
</reference>
<dbReference type="EMBL" id="GBXM01074840">
    <property type="protein sequence ID" value="JAH33737.1"/>
    <property type="molecule type" value="Transcribed_RNA"/>
</dbReference>
<accession>A0A0E9RY07</accession>